<feature type="transmembrane region" description="Helical" evidence="2">
    <location>
        <begin position="72"/>
        <end position="93"/>
    </location>
</feature>
<dbReference type="Pfam" id="PF19877">
    <property type="entry name" value="DUF6350"/>
    <property type="match status" value="1"/>
</dbReference>
<feature type="transmembrane region" description="Helical" evidence="2">
    <location>
        <begin position="222"/>
        <end position="244"/>
    </location>
</feature>
<dbReference type="OrthoDB" id="3742900at2"/>
<reference evidence="3 4" key="1">
    <citation type="submission" date="2017-07" db="EMBL/GenBank/DDBJ databases">
        <title>Bifidobacterium novel species.</title>
        <authorList>
            <person name="Lugli G.A."/>
            <person name="Milani C."/>
            <person name="Duranti S."/>
            <person name="Mangifesta M."/>
        </authorList>
    </citation>
    <scope>NUCLEOTIDE SEQUENCE [LARGE SCALE GENOMIC DNA]</scope>
    <source>
        <strain evidence="4">Goo31D</strain>
    </source>
</reference>
<dbReference type="InterPro" id="IPR045931">
    <property type="entry name" value="DUF6350"/>
</dbReference>
<gene>
    <name evidence="3" type="ORF">CGZ88_0358</name>
</gene>
<keyword evidence="2" id="KW-1133">Transmembrane helix</keyword>
<evidence type="ECO:0000256" key="2">
    <source>
        <dbReference type="SAM" id="Phobius"/>
    </source>
</evidence>
<feature type="transmembrane region" description="Helical" evidence="2">
    <location>
        <begin position="326"/>
        <end position="353"/>
    </location>
</feature>
<feature type="transmembrane region" description="Helical" evidence="2">
    <location>
        <begin position="12"/>
        <end position="40"/>
    </location>
</feature>
<organism evidence="3 4">
    <name type="scientific">Bifidobacterium anseris</name>
    <dbReference type="NCBI Taxonomy" id="2020963"/>
    <lineage>
        <taxon>Bacteria</taxon>
        <taxon>Bacillati</taxon>
        <taxon>Actinomycetota</taxon>
        <taxon>Actinomycetes</taxon>
        <taxon>Bifidobacteriales</taxon>
        <taxon>Bifidobacteriaceae</taxon>
        <taxon>Bifidobacterium</taxon>
    </lineage>
</organism>
<evidence type="ECO:0000313" key="4">
    <source>
        <dbReference type="Proteomes" id="UP000234935"/>
    </source>
</evidence>
<feature type="region of interest" description="Disordered" evidence="1">
    <location>
        <begin position="413"/>
        <end position="474"/>
    </location>
</feature>
<feature type="compositionally biased region" description="Polar residues" evidence="1">
    <location>
        <begin position="463"/>
        <end position="474"/>
    </location>
</feature>
<comment type="caution">
    <text evidence="3">The sequence shown here is derived from an EMBL/GenBank/DDBJ whole genome shotgun (WGS) entry which is preliminary data.</text>
</comment>
<evidence type="ECO:0000313" key="3">
    <source>
        <dbReference type="EMBL" id="PLS28196.1"/>
    </source>
</evidence>
<keyword evidence="2" id="KW-0472">Membrane</keyword>
<keyword evidence="2" id="KW-0812">Transmembrane</keyword>
<accession>A0A2N5J1X2</accession>
<feature type="transmembrane region" description="Helical" evidence="2">
    <location>
        <begin position="386"/>
        <end position="406"/>
    </location>
</feature>
<keyword evidence="4" id="KW-1185">Reference proteome</keyword>
<evidence type="ECO:0000256" key="1">
    <source>
        <dbReference type="SAM" id="MobiDB-lite"/>
    </source>
</evidence>
<feature type="transmembrane region" description="Helical" evidence="2">
    <location>
        <begin position="130"/>
        <end position="149"/>
    </location>
</feature>
<feature type="transmembrane region" description="Helical" evidence="2">
    <location>
        <begin position="169"/>
        <end position="202"/>
    </location>
</feature>
<protein>
    <submittedName>
        <fullName evidence="3">Permease</fullName>
    </submittedName>
</protein>
<feature type="transmembrane region" description="Helical" evidence="2">
    <location>
        <begin position="283"/>
        <end position="305"/>
    </location>
</feature>
<dbReference type="RefSeq" id="WP_101670939.1">
    <property type="nucleotide sequence ID" value="NZ_NMYC01000001.1"/>
</dbReference>
<proteinExistence type="predicted"/>
<dbReference type="EMBL" id="NMYC01000001">
    <property type="protein sequence ID" value="PLS28196.1"/>
    <property type="molecule type" value="Genomic_DNA"/>
</dbReference>
<dbReference type="Proteomes" id="UP000234935">
    <property type="component" value="Unassembled WGS sequence"/>
</dbReference>
<sequence>MNRTKLIPWLRGVAASCVAMLVYAVPLGFLMALVLLVAAMEEGGDTMSSFTVPLTQAVVLLSQGVGFHTSSIVVTIVPLLLTFLLVALVRTVFRRMGTDPRGYVAGLVTWLVLDRLLENNLSVALNDSTFLVLCKGALVFTAGFAWAFVHDRSHLEPLRGYLRAHLSAPIRHVIAVGVRLGVLIVAIVLLCGLGTVIAWIVLNHHAVGAAFEAMHVQTGSRILMCVMAAAWLPNLMLWAVSWLFGAGFSIGDLATYTLTEGSAAHLPALPIFRLFPQPVADPTIRLCVTLIPLVVGVVLGLLVLVAKRGFGLRPLQADADDRRDLLFAYAYPVGAFCITSVVVSLLCTLLYALSDGALGTKHLASVGVDVRHATNATARPCALGLFLAWGTMLLLTAIVLAVRALIARRGATESGSEAPRKARSVSSQQETDGDDPTEKKRSGARVADPNHQPKEKQGDDNEPTATTSIGIGLP</sequence>
<name>A0A2N5J1X2_9BIFI</name>
<dbReference type="AlphaFoldDB" id="A0A2N5J1X2"/>